<dbReference type="GO" id="GO:0006950">
    <property type="term" value="P:response to stress"/>
    <property type="evidence" value="ECO:0007669"/>
    <property type="project" value="TreeGrafter"/>
</dbReference>
<dbReference type="AlphaFoldDB" id="A0A844XC80"/>
<feature type="domain" description="HTH marR-type" evidence="1">
    <location>
        <begin position="19"/>
        <end position="151"/>
    </location>
</feature>
<gene>
    <name evidence="2" type="ORF">GRF63_04275</name>
</gene>
<evidence type="ECO:0000313" key="2">
    <source>
        <dbReference type="EMBL" id="MWV27115.1"/>
    </source>
</evidence>
<sequence>MATPLKDRGDPASELFEVENYPFYRLNRTASRYNRLIEAELRKIDLEVLAWRVLLILGETSPLPAAKVAELCFINLSTLTRLIERMKRAGLVLTFTSESDRRVTQIGMTDAGLAKLKEARVITAPFYQQAIKGFSERELSSLLRLLDQLHDNLEEPAVQGMPRKTKLTSPA</sequence>
<dbReference type="PANTHER" id="PTHR33164">
    <property type="entry name" value="TRANSCRIPTIONAL REGULATOR, MARR FAMILY"/>
    <property type="match status" value="1"/>
</dbReference>
<dbReference type="Pfam" id="PF12802">
    <property type="entry name" value="MarR_2"/>
    <property type="match status" value="1"/>
</dbReference>
<proteinExistence type="predicted"/>
<comment type="caution">
    <text evidence="2">The sequence shown here is derived from an EMBL/GenBank/DDBJ whole genome shotgun (WGS) entry which is preliminary data.</text>
</comment>
<dbReference type="PROSITE" id="PS50995">
    <property type="entry name" value="HTH_MARR_2"/>
    <property type="match status" value="1"/>
</dbReference>
<protein>
    <submittedName>
        <fullName evidence="2">MarR family transcriptional regulator</fullName>
    </submittedName>
</protein>
<dbReference type="Proteomes" id="UP000461409">
    <property type="component" value="Unassembled WGS sequence"/>
</dbReference>
<dbReference type="RefSeq" id="WP_160484720.1">
    <property type="nucleotide sequence ID" value="NZ_WUBR01000001.1"/>
</dbReference>
<organism evidence="2 3">
    <name type="scientific">Aurantiacibacter rhizosphaerae</name>
    <dbReference type="NCBI Taxonomy" id="2691582"/>
    <lineage>
        <taxon>Bacteria</taxon>
        <taxon>Pseudomonadati</taxon>
        <taxon>Pseudomonadota</taxon>
        <taxon>Alphaproteobacteria</taxon>
        <taxon>Sphingomonadales</taxon>
        <taxon>Erythrobacteraceae</taxon>
        <taxon>Aurantiacibacter</taxon>
    </lineage>
</organism>
<dbReference type="PANTHER" id="PTHR33164:SF43">
    <property type="entry name" value="HTH-TYPE TRANSCRIPTIONAL REPRESSOR YETL"/>
    <property type="match status" value="1"/>
</dbReference>
<dbReference type="GO" id="GO:0003700">
    <property type="term" value="F:DNA-binding transcription factor activity"/>
    <property type="evidence" value="ECO:0007669"/>
    <property type="project" value="InterPro"/>
</dbReference>
<dbReference type="SMART" id="SM00347">
    <property type="entry name" value="HTH_MARR"/>
    <property type="match status" value="1"/>
</dbReference>
<name>A0A844XC80_9SPHN</name>
<accession>A0A844XC80</accession>
<evidence type="ECO:0000313" key="3">
    <source>
        <dbReference type="Proteomes" id="UP000461409"/>
    </source>
</evidence>
<dbReference type="Gene3D" id="1.10.10.10">
    <property type="entry name" value="Winged helix-like DNA-binding domain superfamily/Winged helix DNA-binding domain"/>
    <property type="match status" value="1"/>
</dbReference>
<dbReference type="PRINTS" id="PR00598">
    <property type="entry name" value="HTHMARR"/>
</dbReference>
<dbReference type="InterPro" id="IPR039422">
    <property type="entry name" value="MarR/SlyA-like"/>
</dbReference>
<dbReference type="EMBL" id="WUBR01000001">
    <property type="protein sequence ID" value="MWV27115.1"/>
    <property type="molecule type" value="Genomic_DNA"/>
</dbReference>
<dbReference type="InterPro" id="IPR036388">
    <property type="entry name" value="WH-like_DNA-bd_sf"/>
</dbReference>
<dbReference type="InterPro" id="IPR036390">
    <property type="entry name" value="WH_DNA-bd_sf"/>
</dbReference>
<reference evidence="2 3" key="1">
    <citation type="submission" date="2019-12" db="EMBL/GenBank/DDBJ databases">
        <authorList>
            <person name="Lee S.D."/>
        </authorList>
    </citation>
    <scope>NUCLEOTIDE SEQUENCE [LARGE SCALE GENOMIC DNA]</scope>
    <source>
        <strain evidence="2 3">GH3-10</strain>
    </source>
</reference>
<keyword evidence="3" id="KW-1185">Reference proteome</keyword>
<dbReference type="SUPFAM" id="SSF46785">
    <property type="entry name" value="Winged helix' DNA-binding domain"/>
    <property type="match status" value="1"/>
</dbReference>
<evidence type="ECO:0000259" key="1">
    <source>
        <dbReference type="PROSITE" id="PS50995"/>
    </source>
</evidence>
<dbReference type="InterPro" id="IPR000835">
    <property type="entry name" value="HTH_MarR-typ"/>
</dbReference>
<reference evidence="2 3" key="2">
    <citation type="submission" date="2020-02" db="EMBL/GenBank/DDBJ databases">
        <title>Erythrobacter dongmakensis sp. nov., isolated from a tidal mudflat.</title>
        <authorList>
            <person name="Kim I.S."/>
        </authorList>
    </citation>
    <scope>NUCLEOTIDE SEQUENCE [LARGE SCALE GENOMIC DNA]</scope>
    <source>
        <strain evidence="2 3">GH3-10</strain>
    </source>
</reference>